<reference evidence="16" key="1">
    <citation type="submission" date="2022-08" db="EMBL/GenBank/DDBJ databases">
        <authorList>
            <person name="Gutierrez-Valencia J."/>
        </authorList>
    </citation>
    <scope>NUCLEOTIDE SEQUENCE</scope>
</reference>
<dbReference type="GO" id="GO:0004674">
    <property type="term" value="F:protein serine/threonine kinase activity"/>
    <property type="evidence" value="ECO:0007669"/>
    <property type="project" value="UniProtKB-KW"/>
</dbReference>
<protein>
    <recommendedName>
        <fullName evidence="3">non-specific serine/threonine protein kinase</fullName>
        <ecNumber evidence="3">2.7.11.1</ecNumber>
    </recommendedName>
</protein>
<evidence type="ECO:0000256" key="1">
    <source>
        <dbReference type="ARBA" id="ARBA00004236"/>
    </source>
</evidence>
<dbReference type="EC" id="2.7.11.1" evidence="3"/>
<dbReference type="Proteomes" id="UP001154282">
    <property type="component" value="Unassembled WGS sequence"/>
</dbReference>
<dbReference type="InterPro" id="IPR017441">
    <property type="entry name" value="Protein_kinase_ATP_BS"/>
</dbReference>
<comment type="function">
    <text evidence="11">May be involved in plant defense signaling.</text>
</comment>
<dbReference type="Gene3D" id="3.30.200.20">
    <property type="entry name" value="Phosphorylase Kinase, domain 1"/>
    <property type="match status" value="1"/>
</dbReference>
<comment type="similarity">
    <text evidence="2">Belongs to the protein kinase superfamily. Ser/Thr protein kinase family.</text>
</comment>
<accession>A0AAV0IPC9</accession>
<name>A0AAV0IPC9_9ROSI</name>
<sequence length="437" mass="48479">MSCFNFRKEKSPARGKKMLDDKHKSFSALQDNPAAGYSGVPERKSHSSSLLSLSKKQSSNQKGGTKESSLLHLRSEGDILSSVNLKSFTFAELVEATKDFNPDALIGEGGFGFVYKGWLDEQTCHSGKGNGGKVVAIKKLKPDGFQGHKEWLSEVNYLGRLHHPNLVKLIGYCLDGENRLLVYDYMPKGSLENHLFKKRIMNLYYFPGEGEPLSWKTRMKVAMGAARGLSFLHDSEQQVIYRDFKASNILLDSDFNPRLSDFGLAKAGPTGDRTHVSTQVMGTRGYAAPEYIATGRLTAKCDVYSFGVVLMEMLTGRQVVDKTKVGVEQNLIEWVRPYLNDKRKLFRVMDTKLQGQYPQKAAFMVAFLALHCLGDAKVRPSMPEVITILEKVMSAKRTKSPSPSQVSESPLSYSDGPPPPPPTVSQSDVNSLPPKTQ</sequence>
<keyword evidence="5 13" id="KW-0723">Serine/threonine-protein kinase</keyword>
<keyword evidence="6" id="KW-0808">Transferase</keyword>
<evidence type="ECO:0000256" key="9">
    <source>
        <dbReference type="ARBA" id="ARBA00022840"/>
    </source>
</evidence>
<dbReference type="GO" id="GO:0005524">
    <property type="term" value="F:ATP binding"/>
    <property type="evidence" value="ECO:0007669"/>
    <property type="project" value="UniProtKB-UniRule"/>
</dbReference>
<dbReference type="PROSITE" id="PS00108">
    <property type="entry name" value="PROTEIN_KINASE_ST"/>
    <property type="match status" value="1"/>
</dbReference>
<proteinExistence type="inferred from homology"/>
<feature type="compositionally biased region" description="Polar residues" evidence="14">
    <location>
        <begin position="400"/>
        <end position="412"/>
    </location>
</feature>
<feature type="region of interest" description="Disordered" evidence="14">
    <location>
        <begin position="395"/>
        <end position="437"/>
    </location>
</feature>
<dbReference type="PROSITE" id="PS50011">
    <property type="entry name" value="PROTEIN_KINASE_DOM"/>
    <property type="match status" value="1"/>
</dbReference>
<evidence type="ECO:0000256" key="11">
    <source>
        <dbReference type="ARBA" id="ARBA00054261"/>
    </source>
</evidence>
<keyword evidence="10" id="KW-0472">Membrane</keyword>
<evidence type="ECO:0000256" key="5">
    <source>
        <dbReference type="ARBA" id="ARBA00022527"/>
    </source>
</evidence>
<comment type="caution">
    <text evidence="16">The sequence shown here is derived from an EMBL/GenBank/DDBJ whole genome shotgun (WGS) entry which is preliminary data.</text>
</comment>
<dbReference type="PROSITE" id="PS00107">
    <property type="entry name" value="PROTEIN_KINASE_ATP"/>
    <property type="match status" value="1"/>
</dbReference>
<evidence type="ECO:0000256" key="3">
    <source>
        <dbReference type="ARBA" id="ARBA00012513"/>
    </source>
</evidence>
<feature type="binding site" evidence="12">
    <location>
        <position position="139"/>
    </location>
    <ligand>
        <name>ATP</name>
        <dbReference type="ChEBI" id="CHEBI:30616"/>
    </ligand>
</feature>
<dbReference type="EMBL" id="CAMGYJ010000004">
    <property type="protein sequence ID" value="CAI0399381.1"/>
    <property type="molecule type" value="Genomic_DNA"/>
</dbReference>
<dbReference type="GO" id="GO:0005886">
    <property type="term" value="C:plasma membrane"/>
    <property type="evidence" value="ECO:0007669"/>
    <property type="project" value="UniProtKB-SubCell"/>
</dbReference>
<dbReference type="SUPFAM" id="SSF56112">
    <property type="entry name" value="Protein kinase-like (PK-like)"/>
    <property type="match status" value="1"/>
</dbReference>
<keyword evidence="17" id="KW-1185">Reference proteome</keyword>
<evidence type="ECO:0000256" key="12">
    <source>
        <dbReference type="PROSITE-ProRule" id="PRU10141"/>
    </source>
</evidence>
<evidence type="ECO:0000256" key="14">
    <source>
        <dbReference type="SAM" id="MobiDB-lite"/>
    </source>
</evidence>
<evidence type="ECO:0000256" key="2">
    <source>
        <dbReference type="ARBA" id="ARBA00008684"/>
    </source>
</evidence>
<evidence type="ECO:0000256" key="10">
    <source>
        <dbReference type="ARBA" id="ARBA00023136"/>
    </source>
</evidence>
<evidence type="ECO:0000313" key="16">
    <source>
        <dbReference type="EMBL" id="CAI0399381.1"/>
    </source>
</evidence>
<evidence type="ECO:0000256" key="13">
    <source>
        <dbReference type="RuleBase" id="RU000304"/>
    </source>
</evidence>
<feature type="compositionally biased region" description="Polar residues" evidence="14">
    <location>
        <begin position="424"/>
        <end position="437"/>
    </location>
</feature>
<feature type="region of interest" description="Disordered" evidence="14">
    <location>
        <begin position="1"/>
        <end position="68"/>
    </location>
</feature>
<organism evidence="16 17">
    <name type="scientific">Linum tenue</name>
    <dbReference type="NCBI Taxonomy" id="586396"/>
    <lineage>
        <taxon>Eukaryota</taxon>
        <taxon>Viridiplantae</taxon>
        <taxon>Streptophyta</taxon>
        <taxon>Embryophyta</taxon>
        <taxon>Tracheophyta</taxon>
        <taxon>Spermatophyta</taxon>
        <taxon>Magnoliopsida</taxon>
        <taxon>eudicotyledons</taxon>
        <taxon>Gunneridae</taxon>
        <taxon>Pentapetalae</taxon>
        <taxon>rosids</taxon>
        <taxon>fabids</taxon>
        <taxon>Malpighiales</taxon>
        <taxon>Linaceae</taxon>
        <taxon>Linum</taxon>
    </lineage>
</organism>
<dbReference type="InterPro" id="IPR008271">
    <property type="entry name" value="Ser/Thr_kinase_AS"/>
</dbReference>
<dbReference type="CDD" id="cd14066">
    <property type="entry name" value="STKc_IRAK"/>
    <property type="match status" value="1"/>
</dbReference>
<gene>
    <name evidence="16" type="ORF">LITE_LOCUS10272</name>
</gene>
<evidence type="ECO:0000313" key="17">
    <source>
        <dbReference type="Proteomes" id="UP001154282"/>
    </source>
</evidence>
<keyword evidence="4" id="KW-1003">Cell membrane</keyword>
<dbReference type="FunFam" id="3.30.200.20:FF:000228">
    <property type="entry name" value="Serine/threonine-protein kinase BIK1"/>
    <property type="match status" value="1"/>
</dbReference>
<dbReference type="InterPro" id="IPR011009">
    <property type="entry name" value="Kinase-like_dom_sf"/>
</dbReference>
<dbReference type="FunFam" id="1.10.510.10:FF:000032">
    <property type="entry name" value="Serine/threonine-protein kinase PBS1"/>
    <property type="match status" value="1"/>
</dbReference>
<evidence type="ECO:0000256" key="4">
    <source>
        <dbReference type="ARBA" id="ARBA00022475"/>
    </source>
</evidence>
<evidence type="ECO:0000259" key="15">
    <source>
        <dbReference type="PROSITE" id="PS50011"/>
    </source>
</evidence>
<feature type="compositionally biased region" description="Basic and acidic residues" evidence="14">
    <location>
        <begin position="1"/>
        <end position="24"/>
    </location>
</feature>
<evidence type="ECO:0000256" key="8">
    <source>
        <dbReference type="ARBA" id="ARBA00022777"/>
    </source>
</evidence>
<keyword evidence="8" id="KW-0418">Kinase</keyword>
<keyword evidence="7 12" id="KW-0547">Nucleotide-binding</keyword>
<feature type="domain" description="Protein kinase" evidence="15">
    <location>
        <begin position="100"/>
        <end position="412"/>
    </location>
</feature>
<dbReference type="AlphaFoldDB" id="A0AAV0IPC9"/>
<dbReference type="Pfam" id="PF07714">
    <property type="entry name" value="PK_Tyr_Ser-Thr"/>
    <property type="match status" value="1"/>
</dbReference>
<keyword evidence="9 12" id="KW-0067">ATP-binding</keyword>
<dbReference type="InterPro" id="IPR000719">
    <property type="entry name" value="Prot_kinase_dom"/>
</dbReference>
<feature type="compositionally biased region" description="Low complexity" evidence="14">
    <location>
        <begin position="47"/>
        <end position="59"/>
    </location>
</feature>
<dbReference type="InterPro" id="IPR050823">
    <property type="entry name" value="Plant_Ser_Thr_Prot_Kinase"/>
</dbReference>
<comment type="subcellular location">
    <subcellularLocation>
        <location evidence="1">Cell membrane</location>
    </subcellularLocation>
</comment>
<dbReference type="Gene3D" id="1.10.510.10">
    <property type="entry name" value="Transferase(Phosphotransferase) domain 1"/>
    <property type="match status" value="1"/>
</dbReference>
<dbReference type="PANTHER" id="PTHR45621">
    <property type="entry name" value="OS01G0588500 PROTEIN-RELATED"/>
    <property type="match status" value="1"/>
</dbReference>
<evidence type="ECO:0000256" key="7">
    <source>
        <dbReference type="ARBA" id="ARBA00022741"/>
    </source>
</evidence>
<evidence type="ECO:0000256" key="6">
    <source>
        <dbReference type="ARBA" id="ARBA00022679"/>
    </source>
</evidence>
<dbReference type="InterPro" id="IPR001245">
    <property type="entry name" value="Ser-Thr/Tyr_kinase_cat_dom"/>
</dbReference>